<dbReference type="Gene3D" id="3.30.450.20">
    <property type="entry name" value="PAS domain"/>
    <property type="match status" value="1"/>
</dbReference>
<keyword evidence="4 7" id="KW-1133">Transmembrane helix</keyword>
<dbReference type="InterPro" id="IPR038763">
    <property type="entry name" value="DHH_sf"/>
</dbReference>
<keyword evidence="10" id="KW-1185">Reference proteome</keyword>
<keyword evidence="3 7" id="KW-0812">Transmembrane</keyword>
<dbReference type="SUPFAM" id="SSF64182">
    <property type="entry name" value="DHH phosphoesterases"/>
    <property type="match status" value="1"/>
</dbReference>
<evidence type="ECO:0000259" key="8">
    <source>
        <dbReference type="PROSITE" id="PS50887"/>
    </source>
</evidence>
<dbReference type="Gene3D" id="3.10.310.30">
    <property type="match status" value="1"/>
</dbReference>
<dbReference type="InterPro" id="IPR000160">
    <property type="entry name" value="GGDEF_dom"/>
</dbReference>
<dbReference type="Gene3D" id="3.90.1640.10">
    <property type="entry name" value="inorganic pyrophosphatase (n-terminal core)"/>
    <property type="match status" value="1"/>
</dbReference>
<dbReference type="InterPro" id="IPR001667">
    <property type="entry name" value="DDH_dom"/>
</dbReference>
<feature type="domain" description="GGDEF" evidence="8">
    <location>
        <begin position="173"/>
        <end position="301"/>
    </location>
</feature>
<evidence type="ECO:0000313" key="9">
    <source>
        <dbReference type="EMBL" id="MFC7395100.1"/>
    </source>
</evidence>
<comment type="catalytic activity">
    <reaction evidence="6">
        <text>3',3'-c-di-AMP + H2O = 5'-O-phosphonoadenylyl-(3'-&gt;5')-adenosine + H(+)</text>
        <dbReference type="Rhea" id="RHEA:54420"/>
        <dbReference type="ChEBI" id="CHEBI:15377"/>
        <dbReference type="ChEBI" id="CHEBI:15378"/>
        <dbReference type="ChEBI" id="CHEBI:71500"/>
        <dbReference type="ChEBI" id="CHEBI:138171"/>
    </reaction>
</comment>
<reference evidence="10" key="1">
    <citation type="journal article" date="2019" name="Int. J. Syst. Evol. Microbiol.">
        <title>The Global Catalogue of Microorganisms (GCM) 10K type strain sequencing project: providing services to taxonomists for standard genome sequencing and annotation.</title>
        <authorList>
            <consortium name="The Broad Institute Genomics Platform"/>
            <consortium name="The Broad Institute Genome Sequencing Center for Infectious Disease"/>
            <person name="Wu L."/>
            <person name="Ma J."/>
        </authorList>
    </citation>
    <scope>NUCLEOTIDE SEQUENCE [LARGE SCALE GENOMIC DNA]</scope>
    <source>
        <strain evidence="10">CGMCC 1.16305</strain>
    </source>
</reference>
<keyword evidence="5 6" id="KW-0472">Membrane</keyword>
<dbReference type="PANTHER" id="PTHR47618:SF2">
    <property type="entry name" value="CYCLIC-DI-AMP PHOSPHODIESTERASE GDPP"/>
    <property type="match status" value="1"/>
</dbReference>
<dbReference type="Pfam" id="PF02272">
    <property type="entry name" value="DHHA1"/>
    <property type="match status" value="1"/>
</dbReference>
<dbReference type="InterPro" id="IPR049553">
    <property type="entry name" value="GdpP-like_PAS"/>
</dbReference>
<dbReference type="Pfam" id="PF01368">
    <property type="entry name" value="DHH"/>
    <property type="match status" value="1"/>
</dbReference>
<dbReference type="EC" id="3.1.4.-" evidence="6"/>
<keyword evidence="6" id="KW-0378">Hydrolase</keyword>
<dbReference type="PANTHER" id="PTHR47618">
    <property type="entry name" value="BIFUNCTIONAL OLIGORIBONUCLEASE AND PAP PHOSPHATASE NRNA"/>
    <property type="match status" value="1"/>
</dbReference>
<keyword evidence="2 6" id="KW-1003">Cell membrane</keyword>
<dbReference type="Pfam" id="PF24898">
    <property type="entry name" value="GGDEF_GdpP"/>
    <property type="match status" value="1"/>
</dbReference>
<evidence type="ECO:0000256" key="6">
    <source>
        <dbReference type="PIRNR" id="PIRNR026583"/>
    </source>
</evidence>
<comment type="similarity">
    <text evidence="6">Belongs to the GdpP/PdeA phosphodiesterase family.</text>
</comment>
<gene>
    <name evidence="9" type="ORF">ACFQRG_19505</name>
</gene>
<comment type="caution">
    <text evidence="9">The sequence shown here is derived from an EMBL/GenBank/DDBJ whole genome shotgun (WGS) entry which is preliminary data.</text>
</comment>
<dbReference type="SMART" id="SM00267">
    <property type="entry name" value="GGDEF"/>
    <property type="match status" value="1"/>
</dbReference>
<comment type="subcellular location">
    <subcellularLocation>
        <location evidence="1">Cell membrane</location>
        <topology evidence="1">Multi-pass membrane protein</topology>
    </subcellularLocation>
</comment>
<feature type="transmembrane region" description="Helical" evidence="7">
    <location>
        <begin position="33"/>
        <end position="51"/>
    </location>
</feature>
<dbReference type="Pfam" id="PF21370">
    <property type="entry name" value="PAS_GdpP"/>
    <property type="match status" value="1"/>
</dbReference>
<evidence type="ECO:0000256" key="7">
    <source>
        <dbReference type="SAM" id="Phobius"/>
    </source>
</evidence>
<evidence type="ECO:0000256" key="2">
    <source>
        <dbReference type="ARBA" id="ARBA00022475"/>
    </source>
</evidence>
<evidence type="ECO:0000256" key="3">
    <source>
        <dbReference type="ARBA" id="ARBA00022692"/>
    </source>
</evidence>
<dbReference type="PIRSF" id="PIRSF026583">
    <property type="entry name" value="YybT"/>
    <property type="match status" value="1"/>
</dbReference>
<dbReference type="EMBL" id="JBHTCO010000042">
    <property type="protein sequence ID" value="MFC7395100.1"/>
    <property type="molecule type" value="Genomic_DNA"/>
</dbReference>
<proteinExistence type="inferred from homology"/>
<organism evidence="9 10">
    <name type="scientific">Scopulibacillus cellulosilyticus</name>
    <dbReference type="NCBI Taxonomy" id="2665665"/>
    <lineage>
        <taxon>Bacteria</taxon>
        <taxon>Bacillati</taxon>
        <taxon>Bacillota</taxon>
        <taxon>Bacilli</taxon>
        <taxon>Bacillales</taxon>
        <taxon>Sporolactobacillaceae</taxon>
        <taxon>Scopulibacillus</taxon>
    </lineage>
</organism>
<dbReference type="InterPro" id="IPR051319">
    <property type="entry name" value="Oligoribo/pAp-PDE_c-di-AMP_PDE"/>
</dbReference>
<protein>
    <recommendedName>
        <fullName evidence="6">Cyclic-di-AMP phosphodiesterase</fullName>
        <ecNumber evidence="6">3.1.4.-</ecNumber>
    </recommendedName>
</protein>
<name>A0ABW2Q4W7_9BACL</name>
<evidence type="ECO:0000256" key="5">
    <source>
        <dbReference type="ARBA" id="ARBA00023136"/>
    </source>
</evidence>
<dbReference type="Proteomes" id="UP001596505">
    <property type="component" value="Unassembled WGS sequence"/>
</dbReference>
<evidence type="ECO:0000256" key="4">
    <source>
        <dbReference type="ARBA" id="ARBA00022989"/>
    </source>
</evidence>
<dbReference type="RefSeq" id="WP_380969271.1">
    <property type="nucleotide sequence ID" value="NZ_JBHTCO010000042.1"/>
</dbReference>
<evidence type="ECO:0000313" key="10">
    <source>
        <dbReference type="Proteomes" id="UP001596505"/>
    </source>
</evidence>
<accession>A0ABW2Q4W7</accession>
<evidence type="ECO:0000256" key="1">
    <source>
        <dbReference type="ARBA" id="ARBA00004651"/>
    </source>
</evidence>
<sequence length="658" mass="74103">MPKQLKHRWRKDQLIVLGVLCIIYIAFTAIFNWIIGLVGIILLAVIFYWVLRNDAAYKKDLEAYISTLSHRLKKVGDEALLQMPIGIILYDNDHNIEWMNPYMVSLTGGESFLGNSLNLVSEALIPIIKGDSEEEVIKIQKRRYCVTFRREERLLYFSDVTELTDIEARYNNEQSVFAIIYLDNYDEVTQGMEDQVKSNINNDITAMIKDWGADYGIYLKRFSSDKFFAVLNQQILKELEKSRFSILDNVRELTTQSHVPLTLSIGIGSNMHSLTELGQLAQSALDLALGRGGDQVAIKEPHGRVKFFGGKSNPVEKRTRVRARVISHALSELVSESDQVIIMGHKQPDMDSIGSCIGIMKIAKANDRKASIVLDPENYGTGVIRLIEEIRNKDELWNKFISPEEAIDRITARTLVVVVDTSKPSMVMEPKLLSKSERIVVIDHHRRGEEFISDPILVYMEPYASSASELITELLEYQPKTLSLDLIEATSMLAGITVDTKSFTFRTGSRTFDAASYLRSHGADTVLVQKLLREDLKQYKRRAKLIKNSEIYNDSIAIGMGEQDEKYDQVLIAQAADILLSMDGIRASFVIALRLDGKVSISARSLGEINVQLIMESLGGGGHLTNAATQFEDISLEEAKEKLQSTINEYIEGGEEES</sequence>
<comment type="function">
    <text evidence="6">Has phosphodiesterase (PDE) activity against cyclic-di-AMP (c-di-AMP).</text>
</comment>
<dbReference type="InterPro" id="IPR014528">
    <property type="entry name" value="GdpP/PdeA"/>
</dbReference>
<dbReference type="InterPro" id="IPR003156">
    <property type="entry name" value="DHHA1_dom"/>
</dbReference>
<dbReference type="PROSITE" id="PS50887">
    <property type="entry name" value="GGDEF"/>
    <property type="match status" value="1"/>
</dbReference>